<dbReference type="InterPro" id="IPR002347">
    <property type="entry name" value="SDR_fam"/>
</dbReference>
<dbReference type="PANTHER" id="PTHR42879:SF6">
    <property type="entry name" value="NADPH-DEPENDENT REDUCTASE BACG"/>
    <property type="match status" value="1"/>
</dbReference>
<comment type="caution">
    <text evidence="3">The sequence shown here is derived from an EMBL/GenBank/DDBJ whole genome shotgun (WGS) entry which is preliminary data.</text>
</comment>
<dbReference type="FunFam" id="3.40.50.720:FF:000084">
    <property type="entry name" value="Short-chain dehydrogenase reductase"/>
    <property type="match status" value="1"/>
</dbReference>
<accession>A0A176YDZ6</accession>
<sequence>MDLNLGGKVAVVTGGSIGIGRAIAAELAREQAHVVIVARDAERLTAAAQEMSRDTGRRVIACAGDMTKTDDIARAMDTAREAFGRIDILVNNAGASPMGRIADTPDATWAKSIELKLLGYMRCARSVLPEMRDRRWGRVINIIGRSGHQPRAAYMAGGAVNAALLNFTLALAEECAPDNVLVTGVNPGPVQTDRWDSLVSQGAAIAGQDRGTANAAAIASVPLGRVGQPHEVSGLVAFLCSDRASFITGTCINVDGGGTRCI</sequence>
<dbReference type="EMBL" id="LUUB01000096">
    <property type="protein sequence ID" value="OAF02517.1"/>
    <property type="molecule type" value="Genomic_DNA"/>
</dbReference>
<gene>
    <name evidence="3" type="ORF">AYJ54_26385</name>
</gene>
<comment type="similarity">
    <text evidence="1 2">Belongs to the short-chain dehydrogenases/reductases (SDR) family.</text>
</comment>
<dbReference type="PRINTS" id="PR00080">
    <property type="entry name" value="SDRFAMILY"/>
</dbReference>
<evidence type="ECO:0000313" key="4">
    <source>
        <dbReference type="Proteomes" id="UP000076959"/>
    </source>
</evidence>
<dbReference type="PRINTS" id="PR00081">
    <property type="entry name" value="GDHRDH"/>
</dbReference>
<dbReference type="PANTHER" id="PTHR42879">
    <property type="entry name" value="3-OXOACYL-(ACYL-CARRIER-PROTEIN) REDUCTASE"/>
    <property type="match status" value="1"/>
</dbReference>
<reference evidence="3 4" key="1">
    <citation type="submission" date="2016-03" db="EMBL/GenBank/DDBJ databases">
        <title>Draft Genome Sequence of the Strain BR 10245 (Bradyrhizobium sp.) isolated from nodules of Centrolobium paraense.</title>
        <authorList>
            <person name="Simoes-Araujo J.L.Sr."/>
            <person name="Barauna A.C."/>
            <person name="Silva K."/>
            <person name="Zilli J.E."/>
        </authorList>
    </citation>
    <scope>NUCLEOTIDE SEQUENCE [LARGE SCALE GENOMIC DNA]</scope>
    <source>
        <strain evidence="3 4">BR 10245</strain>
    </source>
</reference>
<evidence type="ECO:0000256" key="1">
    <source>
        <dbReference type="ARBA" id="ARBA00006484"/>
    </source>
</evidence>
<protein>
    <submittedName>
        <fullName evidence="3">Short-chain dehydrogenase</fullName>
    </submittedName>
</protein>
<dbReference type="InterPro" id="IPR036291">
    <property type="entry name" value="NAD(P)-bd_dom_sf"/>
</dbReference>
<dbReference type="RefSeq" id="WP_063706351.1">
    <property type="nucleotide sequence ID" value="NZ_LUUB01000096.1"/>
</dbReference>
<evidence type="ECO:0000256" key="2">
    <source>
        <dbReference type="RuleBase" id="RU000363"/>
    </source>
</evidence>
<organism evidence="3 4">
    <name type="scientific">Bradyrhizobium centrolobii</name>
    <dbReference type="NCBI Taxonomy" id="1505087"/>
    <lineage>
        <taxon>Bacteria</taxon>
        <taxon>Pseudomonadati</taxon>
        <taxon>Pseudomonadota</taxon>
        <taxon>Alphaproteobacteria</taxon>
        <taxon>Hyphomicrobiales</taxon>
        <taxon>Nitrobacteraceae</taxon>
        <taxon>Bradyrhizobium</taxon>
    </lineage>
</organism>
<keyword evidence="4" id="KW-1185">Reference proteome</keyword>
<dbReference type="InterPro" id="IPR050259">
    <property type="entry name" value="SDR"/>
</dbReference>
<dbReference type="AlphaFoldDB" id="A0A176YDZ6"/>
<name>A0A176YDZ6_9BRAD</name>
<evidence type="ECO:0000313" key="3">
    <source>
        <dbReference type="EMBL" id="OAF02517.1"/>
    </source>
</evidence>
<dbReference type="STRING" id="1505087.AYJ54_26385"/>
<dbReference type="SUPFAM" id="SSF51735">
    <property type="entry name" value="NAD(P)-binding Rossmann-fold domains"/>
    <property type="match status" value="1"/>
</dbReference>
<dbReference type="Pfam" id="PF00106">
    <property type="entry name" value="adh_short"/>
    <property type="match status" value="1"/>
</dbReference>
<dbReference type="Gene3D" id="3.40.50.720">
    <property type="entry name" value="NAD(P)-binding Rossmann-like Domain"/>
    <property type="match status" value="1"/>
</dbReference>
<proteinExistence type="inferred from homology"/>
<dbReference type="Proteomes" id="UP000076959">
    <property type="component" value="Unassembled WGS sequence"/>
</dbReference>
<dbReference type="OrthoDB" id="9793325at2"/>